<evidence type="ECO:0000259" key="1">
    <source>
        <dbReference type="Pfam" id="PF09648"/>
    </source>
</evidence>
<organism evidence="2 3">
    <name type="scientific">Lentibacillus populi</name>
    <dbReference type="NCBI Taxonomy" id="1827502"/>
    <lineage>
        <taxon>Bacteria</taxon>
        <taxon>Bacillati</taxon>
        <taxon>Bacillota</taxon>
        <taxon>Bacilli</taxon>
        <taxon>Bacillales</taxon>
        <taxon>Bacillaceae</taxon>
        <taxon>Lentibacillus</taxon>
    </lineage>
</organism>
<comment type="caution">
    <text evidence="2">The sequence shown here is derived from an EMBL/GenBank/DDBJ whole genome shotgun (WGS) entry which is preliminary data.</text>
</comment>
<dbReference type="RefSeq" id="WP_088051669.1">
    <property type="nucleotide sequence ID" value="NZ_BMJD01000014.1"/>
</dbReference>
<dbReference type="AlphaFoldDB" id="A0A9W5X5D9"/>
<dbReference type="InterPro" id="IPR018604">
    <property type="entry name" value="YycI-like"/>
</dbReference>
<name>A0A9W5X5D9_9BACI</name>
<feature type="domain" description="Regulatory protein YycH-like" evidence="1">
    <location>
        <begin position="32"/>
        <end position="253"/>
    </location>
</feature>
<dbReference type="Gene3D" id="3.30.310.160">
    <property type="entry name" value="YycH protein, domain 2"/>
    <property type="match status" value="1"/>
</dbReference>
<sequence>MQWSQIKTLFILCFLVLDVYLLMQFLDKQKENDLAVMEKQESSIEQQLKLEDIKIPDLPEGELEESYISVKQKNFTDTDLSKLAASDNQKIALVEDKTIVSKFDKPIPVKDSDEVKEIVKNNVLSPDSYDYWGWNKDLNVIMFFQEKNNQPIYYNQKGLLLVFLNDKNEITFYTQTMLGEENKDFDNSKKPLIKPIRAIDALYNQYELHTGEEITDAKIGYYSAQPMASDELIFAPTWKITVNGERNYFIHAIEGFAFSNDDSTFLEDTMTSIKNSLAKIKDDKDFQEIIDQLDLKLETINRSEVE</sequence>
<keyword evidence="3" id="KW-1185">Reference proteome</keyword>
<reference evidence="2" key="1">
    <citation type="journal article" date="2014" name="Int. J. Syst. Evol. Microbiol.">
        <title>Complete genome sequence of Corynebacterium casei LMG S-19264T (=DSM 44701T), isolated from a smear-ripened cheese.</title>
        <authorList>
            <consortium name="US DOE Joint Genome Institute (JGI-PGF)"/>
            <person name="Walter F."/>
            <person name="Albersmeier A."/>
            <person name="Kalinowski J."/>
            <person name="Ruckert C."/>
        </authorList>
    </citation>
    <scope>NUCLEOTIDE SEQUENCE</scope>
    <source>
        <strain evidence="2">CGMCC 1.15454</strain>
    </source>
</reference>
<protein>
    <recommendedName>
        <fullName evidence="1">Regulatory protein YycH-like domain-containing protein</fullName>
    </recommendedName>
</protein>
<proteinExistence type="predicted"/>
<evidence type="ECO:0000313" key="2">
    <source>
        <dbReference type="EMBL" id="GGB42851.1"/>
    </source>
</evidence>
<dbReference type="GO" id="GO:0016020">
    <property type="term" value="C:membrane"/>
    <property type="evidence" value="ECO:0007669"/>
    <property type="project" value="InterPro"/>
</dbReference>
<dbReference type="Proteomes" id="UP000621492">
    <property type="component" value="Unassembled WGS sequence"/>
</dbReference>
<dbReference type="InterPro" id="IPR042274">
    <property type="entry name" value="YycH/YycI_2"/>
</dbReference>
<gene>
    <name evidence="2" type="ORF">GCM10011409_20530</name>
</gene>
<accession>A0A9W5X5D9</accession>
<reference evidence="2" key="2">
    <citation type="submission" date="2020-09" db="EMBL/GenBank/DDBJ databases">
        <authorList>
            <person name="Sun Q."/>
            <person name="Zhou Y."/>
        </authorList>
    </citation>
    <scope>NUCLEOTIDE SEQUENCE</scope>
    <source>
        <strain evidence="2">CGMCC 1.15454</strain>
    </source>
</reference>
<evidence type="ECO:0000313" key="3">
    <source>
        <dbReference type="Proteomes" id="UP000621492"/>
    </source>
</evidence>
<dbReference type="Pfam" id="PF09648">
    <property type="entry name" value="YycI"/>
    <property type="match status" value="1"/>
</dbReference>
<dbReference type="EMBL" id="BMJD01000014">
    <property type="protein sequence ID" value="GGB42851.1"/>
    <property type="molecule type" value="Genomic_DNA"/>
</dbReference>